<evidence type="ECO:0000313" key="2">
    <source>
        <dbReference type="EMBL" id="SMO62084.1"/>
    </source>
</evidence>
<accession>A0A521CRK5</accession>
<sequence>MIDGTESNTYEAAFPSSSSLRGDPSNLLLHLPFLCRYQPKITECRNNARAALFCLLDFDTQAFSMGTGLLNNQTITHMMKKLESARK</sequence>
<name>A0A521CRK5_9BACT</name>
<dbReference type="EMBL" id="FXTH01000007">
    <property type="protein sequence ID" value="SMO62084.1"/>
    <property type="molecule type" value="Genomic_DNA"/>
</dbReference>
<dbReference type="Proteomes" id="UP000317593">
    <property type="component" value="Unassembled WGS sequence"/>
</dbReference>
<dbReference type="AlphaFoldDB" id="A0A521CRK5"/>
<keyword evidence="3" id="KW-1185">Reference proteome</keyword>
<organism evidence="2 3">
    <name type="scientific">Fodinibius sediminis</name>
    <dbReference type="NCBI Taxonomy" id="1214077"/>
    <lineage>
        <taxon>Bacteria</taxon>
        <taxon>Pseudomonadati</taxon>
        <taxon>Balneolota</taxon>
        <taxon>Balneolia</taxon>
        <taxon>Balneolales</taxon>
        <taxon>Balneolaceae</taxon>
        <taxon>Fodinibius</taxon>
    </lineage>
</organism>
<feature type="region of interest" description="Disordered" evidence="1">
    <location>
        <begin position="1"/>
        <end position="20"/>
    </location>
</feature>
<reference evidence="2 3" key="1">
    <citation type="submission" date="2017-05" db="EMBL/GenBank/DDBJ databases">
        <authorList>
            <person name="Varghese N."/>
            <person name="Submissions S."/>
        </authorList>
    </citation>
    <scope>NUCLEOTIDE SEQUENCE [LARGE SCALE GENOMIC DNA]</scope>
    <source>
        <strain evidence="2 3">DSM 21194</strain>
    </source>
</reference>
<evidence type="ECO:0000256" key="1">
    <source>
        <dbReference type="SAM" id="MobiDB-lite"/>
    </source>
</evidence>
<gene>
    <name evidence="2" type="ORF">SAMN06265218_10731</name>
</gene>
<proteinExistence type="predicted"/>
<evidence type="ECO:0000313" key="3">
    <source>
        <dbReference type="Proteomes" id="UP000317593"/>
    </source>
</evidence>
<protein>
    <submittedName>
        <fullName evidence="2">Uncharacterized protein</fullName>
    </submittedName>
</protein>